<dbReference type="Proteomes" id="UP000320876">
    <property type="component" value="Unassembled WGS sequence"/>
</dbReference>
<proteinExistence type="predicted"/>
<keyword evidence="3" id="KW-1185">Reference proteome</keyword>
<comment type="caution">
    <text evidence="2">The sequence shown here is derived from an EMBL/GenBank/DDBJ whole genome shotgun (WGS) entry which is preliminary data.</text>
</comment>
<gene>
    <name evidence="2" type="ORF">FB471_4864</name>
</gene>
<sequence length="260" mass="26490">MGTSGAYSGSGGKDGKVVRDRVADYLDGLSSADGAGSDGQRPPLDPAALQRIINLIRPRLSSGGAGDGPSGGGGGASGDGTGSRGGGGPQRTAAGSARTAGRAAAAAYAYSAGDATTLQRLGLDYNELRSLGDDIEVVRRIVEMACSTSDSSIEDHEQRFVAAEVAEWVMEQGRDGYRLTPEEMVRQTIAVIIAETLLVETGDLVNSHDLADVAESDIRDAAEAIAAQADLSVDGATEDEIGRAVEAGLERIRGIVGGGN</sequence>
<organism evidence="2 3">
    <name type="scientific">Amycolatopsis cihanbeyliensis</name>
    <dbReference type="NCBI Taxonomy" id="1128664"/>
    <lineage>
        <taxon>Bacteria</taxon>
        <taxon>Bacillati</taxon>
        <taxon>Actinomycetota</taxon>
        <taxon>Actinomycetes</taxon>
        <taxon>Pseudonocardiales</taxon>
        <taxon>Pseudonocardiaceae</taxon>
        <taxon>Amycolatopsis</taxon>
    </lineage>
</organism>
<accession>A0A542DPK8</accession>
<evidence type="ECO:0000313" key="3">
    <source>
        <dbReference type="Proteomes" id="UP000320876"/>
    </source>
</evidence>
<evidence type="ECO:0000256" key="1">
    <source>
        <dbReference type="SAM" id="MobiDB-lite"/>
    </source>
</evidence>
<feature type="compositionally biased region" description="Gly residues" evidence="1">
    <location>
        <begin position="63"/>
        <end position="89"/>
    </location>
</feature>
<evidence type="ECO:0000313" key="2">
    <source>
        <dbReference type="EMBL" id="TQJ05043.1"/>
    </source>
</evidence>
<dbReference type="OrthoDB" id="4775525at2"/>
<dbReference type="RefSeq" id="WP_142000634.1">
    <property type="nucleotide sequence ID" value="NZ_VFML01000001.1"/>
</dbReference>
<feature type="region of interest" description="Disordered" evidence="1">
    <location>
        <begin position="59"/>
        <end position="98"/>
    </location>
</feature>
<name>A0A542DPK8_AMYCI</name>
<reference evidence="2 3" key="1">
    <citation type="submission" date="2019-06" db="EMBL/GenBank/DDBJ databases">
        <title>Sequencing the genomes of 1000 actinobacteria strains.</title>
        <authorList>
            <person name="Klenk H.-P."/>
        </authorList>
    </citation>
    <scope>NUCLEOTIDE SEQUENCE [LARGE SCALE GENOMIC DNA]</scope>
    <source>
        <strain evidence="2 3">DSM 45679</strain>
    </source>
</reference>
<dbReference type="EMBL" id="VFML01000001">
    <property type="protein sequence ID" value="TQJ05043.1"/>
    <property type="molecule type" value="Genomic_DNA"/>
</dbReference>
<dbReference type="AlphaFoldDB" id="A0A542DPK8"/>
<protein>
    <submittedName>
        <fullName evidence="2">Uncharacterized protein</fullName>
    </submittedName>
</protein>